<dbReference type="InterPro" id="IPR001356">
    <property type="entry name" value="HD"/>
</dbReference>
<evidence type="ECO:0000256" key="5">
    <source>
        <dbReference type="PROSITE-ProRule" id="PRU00108"/>
    </source>
</evidence>
<dbReference type="GO" id="GO:0003677">
    <property type="term" value="F:DNA binding"/>
    <property type="evidence" value="ECO:0007669"/>
    <property type="project" value="UniProtKB-UniRule"/>
</dbReference>
<feature type="compositionally biased region" description="Basic and acidic residues" evidence="7">
    <location>
        <begin position="107"/>
        <end position="122"/>
    </location>
</feature>
<protein>
    <recommendedName>
        <fullName evidence="8">Homeobox domain-containing protein</fullName>
    </recommendedName>
</protein>
<dbReference type="SUPFAM" id="SSF46689">
    <property type="entry name" value="Homeodomain-like"/>
    <property type="match status" value="1"/>
</dbReference>
<evidence type="ECO:0000259" key="8">
    <source>
        <dbReference type="PROSITE" id="PS50071"/>
    </source>
</evidence>
<dbReference type="CDD" id="cd00086">
    <property type="entry name" value="homeodomain"/>
    <property type="match status" value="1"/>
</dbReference>
<dbReference type="PROSITE" id="PS50071">
    <property type="entry name" value="HOMEOBOX_2"/>
    <property type="match status" value="1"/>
</dbReference>
<evidence type="ECO:0000256" key="3">
    <source>
        <dbReference type="ARBA" id="ARBA00023155"/>
    </source>
</evidence>
<dbReference type="InterPro" id="IPR050394">
    <property type="entry name" value="Homeobox_NK-like"/>
</dbReference>
<evidence type="ECO:0000256" key="4">
    <source>
        <dbReference type="ARBA" id="ARBA00023242"/>
    </source>
</evidence>
<evidence type="ECO:0000256" key="2">
    <source>
        <dbReference type="ARBA" id="ARBA00023125"/>
    </source>
</evidence>
<comment type="caution">
    <text evidence="9">The sequence shown here is derived from an EMBL/GenBank/DDBJ whole genome shotgun (WGS) entry which is preliminary data.</text>
</comment>
<dbReference type="PANTHER" id="PTHR24340:SF112">
    <property type="entry name" value="VENT HOMEOBOX"/>
    <property type="match status" value="1"/>
</dbReference>
<evidence type="ECO:0000256" key="7">
    <source>
        <dbReference type="SAM" id="MobiDB-lite"/>
    </source>
</evidence>
<name>A0ABD3VQV4_SINWO</name>
<reference evidence="9 10" key="1">
    <citation type="submission" date="2024-11" db="EMBL/GenBank/DDBJ databases">
        <title>Chromosome-level genome assembly of the freshwater bivalve Anodonta woodiana.</title>
        <authorList>
            <person name="Chen X."/>
        </authorList>
    </citation>
    <scope>NUCLEOTIDE SEQUENCE [LARGE SCALE GENOMIC DNA]</scope>
    <source>
        <strain evidence="9">MN2024</strain>
        <tissue evidence="9">Gills</tissue>
    </source>
</reference>
<dbReference type="PROSITE" id="PS00027">
    <property type="entry name" value="HOMEOBOX_1"/>
    <property type="match status" value="1"/>
</dbReference>
<dbReference type="Gene3D" id="1.10.10.60">
    <property type="entry name" value="Homeodomain-like"/>
    <property type="match status" value="1"/>
</dbReference>
<dbReference type="SMART" id="SM00389">
    <property type="entry name" value="HOX"/>
    <property type="match status" value="1"/>
</dbReference>
<feature type="region of interest" description="Disordered" evidence="7">
    <location>
        <begin position="13"/>
        <end position="35"/>
    </location>
</feature>
<dbReference type="Pfam" id="PF00046">
    <property type="entry name" value="Homeodomain"/>
    <property type="match status" value="1"/>
</dbReference>
<keyword evidence="10" id="KW-1185">Reference proteome</keyword>
<comment type="subcellular location">
    <subcellularLocation>
        <location evidence="1 5 6">Nucleus</location>
    </subcellularLocation>
</comment>
<keyword evidence="4 5" id="KW-0539">Nucleus</keyword>
<sequence>MILETVSSKKTSFSVESLATSSRTKTDGDSHKPVCNVIGPSPVEGLYINNFSERVHATDGNQLNNNSTTAVGSSSNRTKYTLEVETDISTPRKRLRSESFSSDSTLSDERLVIDESPDKERNNSASSDAIKYVKGDTGMAQRNKKARTAFTSQQIRQLESTYKTHKYLASSERGHLAKSLNLEEQQIKTWFQNRRMKEKRLIKDDDQTRSFPLPTGGVDISQLVALGISCPPLYGPNVTTTHPAISNTFIPSETSITCSRIADQRQTGSSVGSFSESLQSMFPPYMYGSLQRTPVSATYPFSSIAPQASNPYGMISGYPMQSPFLMPYARMPFMSAHPIFHDNRII</sequence>
<dbReference type="EMBL" id="JBJQND010000010">
    <property type="protein sequence ID" value="KAL3863433.1"/>
    <property type="molecule type" value="Genomic_DNA"/>
</dbReference>
<feature type="DNA-binding region" description="Homeobox" evidence="5">
    <location>
        <begin position="143"/>
        <end position="202"/>
    </location>
</feature>
<feature type="compositionally biased region" description="Polar residues" evidence="7">
    <location>
        <begin position="13"/>
        <end position="23"/>
    </location>
</feature>
<gene>
    <name evidence="9" type="ORF">ACJMK2_005190</name>
</gene>
<proteinExistence type="predicted"/>
<keyword evidence="2 5" id="KW-0238">DNA-binding</keyword>
<dbReference type="GO" id="GO:0005634">
    <property type="term" value="C:nucleus"/>
    <property type="evidence" value="ECO:0007669"/>
    <property type="project" value="UniProtKB-SubCell"/>
</dbReference>
<dbReference type="InterPro" id="IPR017970">
    <property type="entry name" value="Homeobox_CS"/>
</dbReference>
<dbReference type="InterPro" id="IPR009057">
    <property type="entry name" value="Homeodomain-like_sf"/>
</dbReference>
<dbReference type="PANTHER" id="PTHR24340">
    <property type="entry name" value="HOMEOBOX PROTEIN NKX"/>
    <property type="match status" value="1"/>
</dbReference>
<evidence type="ECO:0000313" key="9">
    <source>
        <dbReference type="EMBL" id="KAL3863433.1"/>
    </source>
</evidence>
<dbReference type="Proteomes" id="UP001634394">
    <property type="component" value="Unassembled WGS sequence"/>
</dbReference>
<feature type="domain" description="Homeobox" evidence="8">
    <location>
        <begin position="141"/>
        <end position="201"/>
    </location>
</feature>
<feature type="region of interest" description="Disordered" evidence="7">
    <location>
        <begin position="58"/>
        <end position="78"/>
    </location>
</feature>
<keyword evidence="3 5" id="KW-0371">Homeobox</keyword>
<dbReference type="AlphaFoldDB" id="A0ABD3VQV4"/>
<accession>A0ABD3VQV4</accession>
<organism evidence="9 10">
    <name type="scientific">Sinanodonta woodiana</name>
    <name type="common">Chinese pond mussel</name>
    <name type="synonym">Anodonta woodiana</name>
    <dbReference type="NCBI Taxonomy" id="1069815"/>
    <lineage>
        <taxon>Eukaryota</taxon>
        <taxon>Metazoa</taxon>
        <taxon>Spiralia</taxon>
        <taxon>Lophotrochozoa</taxon>
        <taxon>Mollusca</taxon>
        <taxon>Bivalvia</taxon>
        <taxon>Autobranchia</taxon>
        <taxon>Heteroconchia</taxon>
        <taxon>Palaeoheterodonta</taxon>
        <taxon>Unionida</taxon>
        <taxon>Unionoidea</taxon>
        <taxon>Unionidae</taxon>
        <taxon>Unioninae</taxon>
        <taxon>Sinanodonta</taxon>
    </lineage>
</organism>
<evidence type="ECO:0000313" key="10">
    <source>
        <dbReference type="Proteomes" id="UP001634394"/>
    </source>
</evidence>
<feature type="compositionally biased region" description="Polar residues" evidence="7">
    <location>
        <begin position="59"/>
        <end position="78"/>
    </location>
</feature>
<evidence type="ECO:0000256" key="6">
    <source>
        <dbReference type="RuleBase" id="RU000682"/>
    </source>
</evidence>
<feature type="region of interest" description="Disordered" evidence="7">
    <location>
        <begin position="106"/>
        <end position="126"/>
    </location>
</feature>
<evidence type="ECO:0000256" key="1">
    <source>
        <dbReference type="ARBA" id="ARBA00004123"/>
    </source>
</evidence>